<keyword evidence="8 9" id="KW-0464">Manganese</keyword>
<dbReference type="Proteomes" id="UP001477947">
    <property type="component" value="Chromosome"/>
</dbReference>
<evidence type="ECO:0000256" key="7">
    <source>
        <dbReference type="ARBA" id="ARBA00023118"/>
    </source>
</evidence>
<accession>A0ABZ3FDC6</accession>
<evidence type="ECO:0000256" key="6">
    <source>
        <dbReference type="ARBA" id="ARBA00023014"/>
    </source>
</evidence>
<protein>
    <recommendedName>
        <fullName evidence="9">CRISPR-associated exonuclease Cas4</fullName>
        <ecNumber evidence="9">3.1.12.1</ecNumber>
    </recommendedName>
</protein>
<dbReference type="PANTHER" id="PTHR37168">
    <property type="entry name" value="CRISPR-ASSOCIATED EXONUCLEASE CAS4"/>
    <property type="match status" value="1"/>
</dbReference>
<reference evidence="11 12" key="1">
    <citation type="submission" date="2024-04" db="EMBL/GenBank/DDBJ databases">
        <title>Isolation and characterization of novel acetogenic strains of the genera Terrisporobacter and Acetoanaerobium.</title>
        <authorList>
            <person name="Boeer T."/>
            <person name="Schueler M.A."/>
            <person name="Lueschen A."/>
            <person name="Eysell L."/>
            <person name="Droege J."/>
            <person name="Heinemann M."/>
            <person name="Engelhardt L."/>
            <person name="Basen M."/>
            <person name="Daniel R."/>
        </authorList>
    </citation>
    <scope>NUCLEOTIDE SEQUENCE [LARGE SCALE GENOMIC DNA]</scope>
    <source>
        <strain evidence="11 12">ELB</strain>
    </source>
</reference>
<evidence type="ECO:0000259" key="10">
    <source>
        <dbReference type="Pfam" id="PF01930"/>
    </source>
</evidence>
<sequence>MKVNGTLINYYFHCKRQCYLHGNRLNLEDNSEIVKIGKAIHESKAEDGKNTEISIDNIKLDKLSSEYLTEIKKSDADVNAAKWQLLFYLKVLKDKGICRKGKLEFIEKNKTDKKVLYLELSEDTEKELNKHTQDIEQLIDSDIIPDTLNKPKCKKCAYYEYCYI</sequence>
<dbReference type="EC" id="3.1.12.1" evidence="9"/>
<keyword evidence="3 9" id="KW-0378">Hydrolase</keyword>
<keyword evidence="2 9" id="KW-0479">Metal-binding</keyword>
<keyword evidence="7 9" id="KW-0051">Antiviral defense</keyword>
<evidence type="ECO:0000256" key="2">
    <source>
        <dbReference type="ARBA" id="ARBA00022723"/>
    </source>
</evidence>
<comment type="similarity">
    <text evidence="9">Belongs to the CRISPR-associated exonuclease Cas4 family.</text>
</comment>
<evidence type="ECO:0000256" key="4">
    <source>
        <dbReference type="ARBA" id="ARBA00022839"/>
    </source>
</evidence>
<dbReference type="Pfam" id="PF01930">
    <property type="entry name" value="Cas_Cas4"/>
    <property type="match status" value="1"/>
</dbReference>
<dbReference type="InterPro" id="IPR011604">
    <property type="entry name" value="PDDEXK-like_dom_sf"/>
</dbReference>
<comment type="cofactor">
    <cofactor evidence="9">
        <name>Mg(2+)</name>
        <dbReference type="ChEBI" id="CHEBI:18420"/>
    </cofactor>
    <cofactor evidence="9">
        <name>Mn(2+)</name>
        <dbReference type="ChEBI" id="CHEBI:29035"/>
    </cofactor>
    <text evidence="9">Mg(2+) or Mn(2+) required for ssDNA cleavage activity.</text>
</comment>
<dbReference type="NCBIfam" id="TIGR00372">
    <property type="entry name" value="cas4"/>
    <property type="match status" value="1"/>
</dbReference>
<dbReference type="InterPro" id="IPR013343">
    <property type="entry name" value="CRISPR-assoc_prot_Cas4"/>
</dbReference>
<keyword evidence="5 9" id="KW-0408">Iron</keyword>
<dbReference type="Gene3D" id="3.90.320.10">
    <property type="match status" value="1"/>
</dbReference>
<dbReference type="PANTHER" id="PTHR37168:SF2">
    <property type="entry name" value="CRISPR-ASSOCIATED EXONUCLEASE CAS4"/>
    <property type="match status" value="1"/>
</dbReference>
<gene>
    <name evidence="11" type="ORF">TPELB_14870</name>
</gene>
<keyword evidence="4 9" id="KW-0269">Exonuclease</keyword>
<evidence type="ECO:0000256" key="3">
    <source>
        <dbReference type="ARBA" id="ARBA00022801"/>
    </source>
</evidence>
<keyword evidence="6 9" id="KW-0411">Iron-sulfur</keyword>
<dbReference type="RefSeq" id="WP_228110090.1">
    <property type="nucleotide sequence ID" value="NZ_CP102984.1"/>
</dbReference>
<name>A0ABZ3FDC6_9FIRM</name>
<proteinExistence type="inferred from homology"/>
<dbReference type="EMBL" id="CP154622">
    <property type="protein sequence ID" value="XAM41176.1"/>
    <property type="molecule type" value="Genomic_DNA"/>
</dbReference>
<evidence type="ECO:0000256" key="8">
    <source>
        <dbReference type="ARBA" id="ARBA00023211"/>
    </source>
</evidence>
<keyword evidence="12" id="KW-1185">Reference proteome</keyword>
<evidence type="ECO:0000313" key="12">
    <source>
        <dbReference type="Proteomes" id="UP001477947"/>
    </source>
</evidence>
<evidence type="ECO:0000256" key="5">
    <source>
        <dbReference type="ARBA" id="ARBA00023004"/>
    </source>
</evidence>
<comment type="cofactor">
    <cofactor evidence="9">
        <name>iron-sulfur cluster</name>
        <dbReference type="ChEBI" id="CHEBI:30408"/>
    </cofactor>
</comment>
<organism evidence="11 12">
    <name type="scientific">Terrisporobacter petrolearius</name>
    <dbReference type="NCBI Taxonomy" id="1460447"/>
    <lineage>
        <taxon>Bacteria</taxon>
        <taxon>Bacillati</taxon>
        <taxon>Bacillota</taxon>
        <taxon>Clostridia</taxon>
        <taxon>Peptostreptococcales</taxon>
        <taxon>Peptostreptococcaceae</taxon>
        <taxon>Terrisporobacter</taxon>
    </lineage>
</organism>
<comment type="function">
    <text evidence="9">CRISPR (clustered regularly interspaced short palindromic repeat) is an adaptive immune system that provides protection against mobile genetic elements (viruses, transposable elements and conjugative plasmids). CRISPR clusters contain sequences complementary to antecedent mobile elements and target invading nucleic acids. CRISPR clusters are transcribed and processed into CRISPR RNA (crRNA).</text>
</comment>
<evidence type="ECO:0000256" key="9">
    <source>
        <dbReference type="RuleBase" id="RU365022"/>
    </source>
</evidence>
<feature type="domain" description="DUF83" evidence="10">
    <location>
        <begin position="4"/>
        <end position="164"/>
    </location>
</feature>
<evidence type="ECO:0000256" key="1">
    <source>
        <dbReference type="ARBA" id="ARBA00022722"/>
    </source>
</evidence>
<keyword evidence="1 9" id="KW-0540">Nuclease</keyword>
<evidence type="ECO:0000313" key="11">
    <source>
        <dbReference type="EMBL" id="XAM41176.1"/>
    </source>
</evidence>
<dbReference type="InterPro" id="IPR022765">
    <property type="entry name" value="Dna2/Cas4_DUF83"/>
</dbReference>